<dbReference type="PANTHER" id="PTHR36920:SF1">
    <property type="entry name" value="OUTER MEMBRANE PROTEIN W"/>
    <property type="match status" value="1"/>
</dbReference>
<reference evidence="3 4" key="1">
    <citation type="submission" date="2023-07" db="EMBL/GenBank/DDBJ databases">
        <title>Sorghum-associated microbial communities from plants grown in Nebraska, USA.</title>
        <authorList>
            <person name="Schachtman D."/>
        </authorList>
    </citation>
    <scope>NUCLEOTIDE SEQUENCE [LARGE SCALE GENOMIC DNA]</scope>
    <source>
        <strain evidence="3 4">DS1607</strain>
    </source>
</reference>
<dbReference type="Pfam" id="PF03922">
    <property type="entry name" value="OmpW"/>
    <property type="match status" value="1"/>
</dbReference>
<dbReference type="PANTHER" id="PTHR36920">
    <property type="match status" value="1"/>
</dbReference>
<gene>
    <name evidence="3" type="ORF">J2W36_000626</name>
</gene>
<dbReference type="EMBL" id="JAUSRO010000002">
    <property type="protein sequence ID" value="MDP9898391.1"/>
    <property type="molecule type" value="Genomic_DNA"/>
</dbReference>
<feature type="signal peptide" evidence="2">
    <location>
        <begin position="1"/>
        <end position="25"/>
    </location>
</feature>
<feature type="chain" id="PRO_5045211991" evidence="2">
    <location>
        <begin position="26"/>
        <end position="244"/>
    </location>
</feature>
<evidence type="ECO:0000256" key="2">
    <source>
        <dbReference type="SAM" id="SignalP"/>
    </source>
</evidence>
<sequence length="244" mass="25737">MKNIKTSIALAASAVAMCASTGALAQQAGAWQVGTGWLHFSPQDSSGPLTFTSPVNRQVPGSGAGVGNADTLGFNATYFFDSHWAGEAVVGVPPKFNLYGEGSLGRLGKLGEARQYSPTLLAKYYFNEGSAQFRPFVGFGATYVFYRSVKLTQGLQGAIAGQIGAPSALSSTSAKLDSSFAPVFNVGAAYQFDKHWGMSFSVSYIPLKTTAKLTTSVRGNVVATSEARIKLNPIVPYLALTYTF</sequence>
<keyword evidence="2" id="KW-0732">Signal</keyword>
<evidence type="ECO:0000313" key="3">
    <source>
        <dbReference type="EMBL" id="MDP9898391.1"/>
    </source>
</evidence>
<evidence type="ECO:0000256" key="1">
    <source>
        <dbReference type="ARBA" id="ARBA00004442"/>
    </source>
</evidence>
<accession>A0ABT9S216</accession>
<name>A0ABT9S216_9BURK</name>
<dbReference type="SUPFAM" id="SSF56925">
    <property type="entry name" value="OMPA-like"/>
    <property type="match status" value="1"/>
</dbReference>
<comment type="caution">
    <text evidence="3">The sequence shown here is derived from an EMBL/GenBank/DDBJ whole genome shotgun (WGS) entry which is preliminary data.</text>
</comment>
<dbReference type="Proteomes" id="UP001226867">
    <property type="component" value="Unassembled WGS sequence"/>
</dbReference>
<dbReference type="InterPro" id="IPR011250">
    <property type="entry name" value="OMP/PagP_B-barrel"/>
</dbReference>
<comment type="subcellular location">
    <subcellularLocation>
        <location evidence="1">Cell outer membrane</location>
    </subcellularLocation>
</comment>
<proteinExistence type="predicted"/>
<organism evidence="3 4">
    <name type="scientific">Variovorax ginsengisoli</name>
    <dbReference type="NCBI Taxonomy" id="363844"/>
    <lineage>
        <taxon>Bacteria</taxon>
        <taxon>Pseudomonadati</taxon>
        <taxon>Pseudomonadota</taxon>
        <taxon>Betaproteobacteria</taxon>
        <taxon>Burkholderiales</taxon>
        <taxon>Comamonadaceae</taxon>
        <taxon>Variovorax</taxon>
    </lineage>
</organism>
<evidence type="ECO:0000313" key="4">
    <source>
        <dbReference type="Proteomes" id="UP001226867"/>
    </source>
</evidence>
<dbReference type="InterPro" id="IPR005618">
    <property type="entry name" value="OMPW"/>
</dbReference>
<protein>
    <submittedName>
        <fullName evidence="3">Outer membrane protein</fullName>
    </submittedName>
</protein>
<keyword evidence="4" id="KW-1185">Reference proteome</keyword>
<dbReference type="RefSeq" id="WP_307688207.1">
    <property type="nucleotide sequence ID" value="NZ_JAUSRO010000002.1"/>
</dbReference>
<dbReference type="Gene3D" id="2.40.160.20">
    <property type="match status" value="1"/>
</dbReference>